<evidence type="ECO:0000313" key="6">
    <source>
        <dbReference type="Proteomes" id="UP000786693"/>
    </source>
</evidence>
<dbReference type="EMBL" id="BPFH01000004">
    <property type="protein sequence ID" value="GIT95711.1"/>
    <property type="molecule type" value="Genomic_DNA"/>
</dbReference>
<dbReference type="PANTHER" id="PTHR11455">
    <property type="entry name" value="CRYPTOCHROME"/>
    <property type="match status" value="1"/>
</dbReference>
<evidence type="ECO:0000256" key="2">
    <source>
        <dbReference type="ARBA" id="ARBA00022630"/>
    </source>
</evidence>
<sequence length="418" mass="46684">MLETELPLPAIDQPVRLPATRAAALDRLHAFLPGAGRAYANGRNHDLPGHPHVSVLSPYIRHRALTEAEVAGAVLDKYAPSTAEKFLQEVLWRTYFKSWLERRPSIWLDYRQGLTRAQDRLATEGGLRSAWEDACEGRTGIAPFDHWAKQLVETGYLHNHARMWFASIWMHTLRLPWQLGADFFLRHLLDGDPASNTLSWRWVAGLHTRGKVYRARASNIAKYTDGRWDAETLGHQLAREDQVTPLEGPEHPSPAPVPEDATWDPALRTGLLMTEDDLHPNFLWSRGLRPATAAVLIAPDGRSPLAVSSHVTQFTSDLAQDALARCAERCETGPVTADPEDILAWAEDAGLEQIVVPYTPVGPAREQLDRLAPRLPSPVVRPVRAWDAAAWPYATAGFFKVKTKMGRIFEAIPQDTQT</sequence>
<keyword evidence="2" id="KW-0285">Flavoprotein</keyword>
<keyword evidence="6" id="KW-1185">Reference proteome</keyword>
<evidence type="ECO:0000256" key="1">
    <source>
        <dbReference type="ARBA" id="ARBA00001974"/>
    </source>
</evidence>
<reference evidence="5 6" key="1">
    <citation type="submission" date="2021-05" db="EMBL/GenBank/DDBJ databases">
        <title>Bacteria Genome sequencing.</title>
        <authorList>
            <person name="Takabe Y."/>
            <person name="Nakajima Y."/>
            <person name="Suzuki S."/>
            <person name="Shiozaki T."/>
        </authorList>
    </citation>
    <scope>NUCLEOTIDE SEQUENCE [LARGE SCALE GENOMIC DNA]</scope>
    <source>
        <strain evidence="5 6">AI_62</strain>
    </source>
</reference>
<accession>A0ABQ4NMS6</accession>
<keyword evidence="3" id="KW-0274">FAD</keyword>
<dbReference type="InterPro" id="IPR002081">
    <property type="entry name" value="Cryptochrome/DNA_photolyase_1"/>
</dbReference>
<feature type="domain" description="Cryptochrome/DNA photolyase FAD-binding" evidence="4">
    <location>
        <begin position="86"/>
        <end position="214"/>
    </location>
</feature>
<evidence type="ECO:0000259" key="4">
    <source>
        <dbReference type="Pfam" id="PF03441"/>
    </source>
</evidence>
<evidence type="ECO:0000256" key="3">
    <source>
        <dbReference type="ARBA" id="ARBA00022827"/>
    </source>
</evidence>
<dbReference type="Gene3D" id="1.10.579.10">
    <property type="entry name" value="DNA Cyclobutane Dipyrimidine Photolyase, subunit A, domain 3"/>
    <property type="match status" value="1"/>
</dbReference>
<dbReference type="Gene3D" id="1.25.40.80">
    <property type="match status" value="1"/>
</dbReference>
<dbReference type="PANTHER" id="PTHR11455:SF9">
    <property type="entry name" value="CRYPTOCHROME CIRCADIAN CLOCK 5 ISOFORM X1"/>
    <property type="match status" value="1"/>
</dbReference>
<dbReference type="SUPFAM" id="SSF48173">
    <property type="entry name" value="Cryptochrome/photolyase FAD-binding domain"/>
    <property type="match status" value="1"/>
</dbReference>
<organism evidence="5 6">
    <name type="scientific">Jannaschia pagri</name>
    <dbReference type="NCBI Taxonomy" id="2829797"/>
    <lineage>
        <taxon>Bacteria</taxon>
        <taxon>Pseudomonadati</taxon>
        <taxon>Pseudomonadota</taxon>
        <taxon>Alphaproteobacteria</taxon>
        <taxon>Rhodobacterales</taxon>
        <taxon>Roseobacteraceae</taxon>
        <taxon>Jannaschia</taxon>
    </lineage>
</organism>
<dbReference type="Proteomes" id="UP000786693">
    <property type="component" value="Unassembled WGS sequence"/>
</dbReference>
<dbReference type="Pfam" id="PF03441">
    <property type="entry name" value="FAD_binding_7"/>
    <property type="match status" value="1"/>
</dbReference>
<gene>
    <name evidence="5" type="ORF">JANAI62_23340</name>
</gene>
<dbReference type="InterPro" id="IPR005101">
    <property type="entry name" value="Cryptochr/Photolyase_FAD-bd"/>
</dbReference>
<comment type="caution">
    <text evidence="5">The sequence shown here is derived from an EMBL/GenBank/DDBJ whole genome shotgun (WGS) entry which is preliminary data.</text>
</comment>
<name>A0ABQ4NMS6_9RHOB</name>
<dbReference type="InterPro" id="IPR036134">
    <property type="entry name" value="Crypto/Photolyase_FAD-like_sf"/>
</dbReference>
<protein>
    <recommendedName>
        <fullName evidence="4">Cryptochrome/DNA photolyase FAD-binding domain-containing protein</fullName>
    </recommendedName>
</protein>
<evidence type="ECO:0000313" key="5">
    <source>
        <dbReference type="EMBL" id="GIT95711.1"/>
    </source>
</evidence>
<comment type="cofactor">
    <cofactor evidence="1">
        <name>FAD</name>
        <dbReference type="ChEBI" id="CHEBI:57692"/>
    </cofactor>
</comment>
<dbReference type="RefSeq" id="WP_220749212.1">
    <property type="nucleotide sequence ID" value="NZ_BPFH01000004.1"/>
</dbReference>
<proteinExistence type="predicted"/>